<keyword evidence="5" id="KW-1185">Reference proteome</keyword>
<dbReference type="OrthoDB" id="9812571at2"/>
<dbReference type="PANTHER" id="PTHR23416">
    <property type="entry name" value="SIALIC ACID SYNTHASE-RELATED"/>
    <property type="match status" value="1"/>
</dbReference>
<gene>
    <name evidence="4" type="ORF">SAMN04515668_4998</name>
</gene>
<dbReference type="InterPro" id="IPR011004">
    <property type="entry name" value="Trimer_LpxA-like_sf"/>
</dbReference>
<dbReference type="PANTHER" id="PTHR23416:SF78">
    <property type="entry name" value="LIPOPOLYSACCHARIDE BIOSYNTHESIS O-ACETYL TRANSFERASE WBBJ-RELATED"/>
    <property type="match status" value="1"/>
</dbReference>
<dbReference type="InterPro" id="IPR018357">
    <property type="entry name" value="Hexapep_transf_CS"/>
</dbReference>
<dbReference type="InterPro" id="IPR001451">
    <property type="entry name" value="Hexapep"/>
</dbReference>
<dbReference type="CDD" id="cd04647">
    <property type="entry name" value="LbH_MAT_like"/>
    <property type="match status" value="1"/>
</dbReference>
<dbReference type="Proteomes" id="UP000199029">
    <property type="component" value="Unassembled WGS sequence"/>
</dbReference>
<dbReference type="SUPFAM" id="SSF51161">
    <property type="entry name" value="Trimeric LpxA-like enzymes"/>
    <property type="match status" value="1"/>
</dbReference>
<name>A0A1I6BRT0_HYMAR</name>
<keyword evidence="3" id="KW-0012">Acyltransferase</keyword>
<dbReference type="GO" id="GO:0016746">
    <property type="term" value="F:acyltransferase activity"/>
    <property type="evidence" value="ECO:0007669"/>
    <property type="project" value="UniProtKB-KW"/>
</dbReference>
<evidence type="ECO:0000256" key="3">
    <source>
        <dbReference type="ARBA" id="ARBA00023315"/>
    </source>
</evidence>
<keyword evidence="1 4" id="KW-0808">Transferase</keyword>
<dbReference type="EMBL" id="FOXS01000012">
    <property type="protein sequence ID" value="SFQ83594.1"/>
    <property type="molecule type" value="Genomic_DNA"/>
</dbReference>
<evidence type="ECO:0000256" key="1">
    <source>
        <dbReference type="ARBA" id="ARBA00022679"/>
    </source>
</evidence>
<dbReference type="PROSITE" id="PS00101">
    <property type="entry name" value="HEXAPEP_TRANSFERASES"/>
    <property type="match status" value="1"/>
</dbReference>
<proteinExistence type="predicted"/>
<organism evidence="4 5">
    <name type="scientific">Hymenobacter arizonensis</name>
    <name type="common">Siccationidurans arizonensis</name>
    <dbReference type="NCBI Taxonomy" id="1227077"/>
    <lineage>
        <taxon>Bacteria</taxon>
        <taxon>Pseudomonadati</taxon>
        <taxon>Bacteroidota</taxon>
        <taxon>Cytophagia</taxon>
        <taxon>Cytophagales</taxon>
        <taxon>Hymenobacteraceae</taxon>
        <taxon>Hymenobacter</taxon>
    </lineage>
</organism>
<evidence type="ECO:0000256" key="2">
    <source>
        <dbReference type="ARBA" id="ARBA00022737"/>
    </source>
</evidence>
<reference evidence="5" key="1">
    <citation type="submission" date="2016-10" db="EMBL/GenBank/DDBJ databases">
        <authorList>
            <person name="Varghese N."/>
            <person name="Submissions S."/>
        </authorList>
    </citation>
    <scope>NUCLEOTIDE SEQUENCE [LARGE SCALE GENOMIC DNA]</scope>
    <source>
        <strain evidence="5">OR362-8,ATCC BAA-1266,JCM 13504</strain>
    </source>
</reference>
<sequence length="190" mass="21248">MSYFLQQGIFVMRFRYWNWMQGAVRKFWYVRLGMQIGRGTILPKVYITWPHQIAIGDYCTLEQSIYFKFDGLWQAGPSIRIANRVFIGSGCEFNITKTLTIGDDALIASGCRFVDHDHGIHLGTCMRNQLGREQAITIGNDVWLGCDVVVLKGVTIGDGAVVAAGAVVTKSILPYEIWAGVPARKIGQRT</sequence>
<dbReference type="AlphaFoldDB" id="A0A1I6BRT0"/>
<dbReference type="InterPro" id="IPR051159">
    <property type="entry name" value="Hexapeptide_acetyltransf"/>
</dbReference>
<dbReference type="STRING" id="1227077.SAMN04515668_4998"/>
<keyword evidence="2" id="KW-0677">Repeat</keyword>
<dbReference type="Gene3D" id="2.160.10.10">
    <property type="entry name" value="Hexapeptide repeat proteins"/>
    <property type="match status" value="1"/>
</dbReference>
<evidence type="ECO:0000313" key="5">
    <source>
        <dbReference type="Proteomes" id="UP000199029"/>
    </source>
</evidence>
<accession>A0A1I6BRT0</accession>
<evidence type="ECO:0000313" key="4">
    <source>
        <dbReference type="EMBL" id="SFQ83594.1"/>
    </source>
</evidence>
<dbReference type="Pfam" id="PF00132">
    <property type="entry name" value="Hexapep"/>
    <property type="match status" value="1"/>
</dbReference>
<protein>
    <submittedName>
        <fullName evidence="4">Hexapeptide repeat of succinyl-transferase</fullName>
    </submittedName>
</protein>